<evidence type="ECO:0000313" key="2">
    <source>
        <dbReference type="EMBL" id="MDU9691627.1"/>
    </source>
</evidence>
<organism evidence="2 3">
    <name type="scientific">Priestia aryabhattai</name>
    <name type="common">Bacillus aryabhattai</name>
    <dbReference type="NCBI Taxonomy" id="412384"/>
    <lineage>
        <taxon>Bacteria</taxon>
        <taxon>Bacillati</taxon>
        <taxon>Bacillota</taxon>
        <taxon>Bacilli</taxon>
        <taxon>Bacillales</taxon>
        <taxon>Bacillaceae</taxon>
        <taxon>Priestia</taxon>
    </lineage>
</organism>
<dbReference type="PROSITE" id="PS51819">
    <property type="entry name" value="VOC"/>
    <property type="match status" value="1"/>
</dbReference>
<dbReference type="CDD" id="cd07263">
    <property type="entry name" value="VOC_like"/>
    <property type="match status" value="1"/>
</dbReference>
<proteinExistence type="predicted"/>
<dbReference type="InterPro" id="IPR037523">
    <property type="entry name" value="VOC_core"/>
</dbReference>
<name>A0AAX6N758_PRIAR</name>
<dbReference type="Gene3D" id="3.10.180.10">
    <property type="entry name" value="2,3-Dihydroxybiphenyl 1,2-Dioxygenase, domain 1"/>
    <property type="match status" value="1"/>
</dbReference>
<reference evidence="2" key="2">
    <citation type="submission" date="2022-12" db="EMBL/GenBank/DDBJ databases">
        <authorList>
            <person name="Dechsakulwatana C."/>
            <person name="Rungsihiranrut A."/>
            <person name="Muangchinda C."/>
            <person name="Ningthoujam R."/>
            <person name="Klankeo P."/>
            <person name="Pinyakong O."/>
        </authorList>
    </citation>
    <scope>NUCLEOTIDE SEQUENCE</scope>
    <source>
        <strain evidence="2">TL01-2</strain>
    </source>
</reference>
<sequence length="129" mass="14544">MITKVGQIMVYVNDQDQAVKFWTDKMGFQVISQQDNEQGMKWIELAPAANAETTIILHNKQLIAKMQPELNVGTPSLMFFTENVDELYRDLTAKGVTVGEIVSMPSGKVFNFSDSEDNYFAVMENANNK</sequence>
<dbReference type="SUPFAM" id="SSF54593">
    <property type="entry name" value="Glyoxalase/Bleomycin resistance protein/Dihydroxybiphenyl dioxygenase"/>
    <property type="match status" value="1"/>
</dbReference>
<dbReference type="InterPro" id="IPR004360">
    <property type="entry name" value="Glyas_Fos-R_dOase_dom"/>
</dbReference>
<dbReference type="InterPro" id="IPR029068">
    <property type="entry name" value="Glyas_Bleomycin-R_OHBP_Dase"/>
</dbReference>
<gene>
    <name evidence="2" type="ORF">O0Q50_10645</name>
</gene>
<evidence type="ECO:0000259" key="1">
    <source>
        <dbReference type="PROSITE" id="PS51819"/>
    </source>
</evidence>
<protein>
    <submittedName>
        <fullName evidence="2">VOC family protein</fullName>
    </submittedName>
</protein>
<dbReference type="EMBL" id="JAPTGD010000001">
    <property type="protein sequence ID" value="MDU9691627.1"/>
    <property type="molecule type" value="Genomic_DNA"/>
</dbReference>
<dbReference type="AlphaFoldDB" id="A0AAX6N758"/>
<dbReference type="Proteomes" id="UP001269400">
    <property type="component" value="Unassembled WGS sequence"/>
</dbReference>
<dbReference type="PANTHER" id="PTHR36437">
    <property type="entry name" value="GLYOXALASE/BLEOMYCIN RESISTANCE PROTEIN/DIOXYGENASE"/>
    <property type="match status" value="1"/>
</dbReference>
<dbReference type="Pfam" id="PF00903">
    <property type="entry name" value="Glyoxalase"/>
    <property type="match status" value="1"/>
</dbReference>
<evidence type="ECO:0000313" key="3">
    <source>
        <dbReference type="Proteomes" id="UP001269400"/>
    </source>
</evidence>
<accession>A0AAX6N758</accession>
<feature type="domain" description="VOC" evidence="1">
    <location>
        <begin position="4"/>
        <end position="125"/>
    </location>
</feature>
<reference evidence="2" key="1">
    <citation type="journal article" date="2022" name="J Environ Chem Eng">
        <title>Biodegradation of petroleum oil using a constructed nonpathogenic and heavy metal-tolerant bacterial consortium isolated from marine sponges.</title>
        <authorList>
            <person name="Dechsakulwatana C."/>
            <person name="Rungsihiranrut A."/>
            <person name="Muangchinda C."/>
            <person name="Ningthoujam R."/>
            <person name="Klankeo P."/>
            <person name="Pinyakong O."/>
        </authorList>
    </citation>
    <scope>NUCLEOTIDE SEQUENCE</scope>
    <source>
        <strain evidence="2">TL01-2</strain>
    </source>
</reference>
<dbReference type="PANTHER" id="PTHR36437:SF2">
    <property type="entry name" value="GLYOXALASE_BLEOMYCIN RESISTANCE PROTEIN_DIOXYGENASE"/>
    <property type="match status" value="1"/>
</dbReference>
<dbReference type="RefSeq" id="WP_115654376.1">
    <property type="nucleotide sequence ID" value="NZ_JAPTGD010000001.1"/>
</dbReference>
<comment type="caution">
    <text evidence="2">The sequence shown here is derived from an EMBL/GenBank/DDBJ whole genome shotgun (WGS) entry which is preliminary data.</text>
</comment>